<dbReference type="EMBL" id="BONJ01000017">
    <property type="protein sequence ID" value="GIG14940.1"/>
    <property type="molecule type" value="Genomic_DNA"/>
</dbReference>
<evidence type="ECO:0000313" key="1">
    <source>
        <dbReference type="EMBL" id="GIG14940.1"/>
    </source>
</evidence>
<proteinExistence type="predicted"/>
<dbReference type="RefSeq" id="WP_166378555.1">
    <property type="nucleotide sequence ID" value="NZ_BAAATT010000007.1"/>
</dbReference>
<gene>
    <name evidence="1" type="ORF">Cme02nite_32720</name>
</gene>
<protein>
    <submittedName>
        <fullName evidence="1">Uncharacterized protein</fullName>
    </submittedName>
</protein>
<accession>A0A8J3LLN1</accession>
<sequence>MIREYRELRLRVIERQRSALLDARSTGRYDSRELEKVLDTLDAEQIMVESRTASVADDWSYF</sequence>
<dbReference type="Proteomes" id="UP000660339">
    <property type="component" value="Unassembled WGS sequence"/>
</dbReference>
<comment type="caution">
    <text evidence="1">The sequence shown here is derived from an EMBL/GenBank/DDBJ whole genome shotgun (WGS) entry which is preliminary data.</text>
</comment>
<dbReference type="AlphaFoldDB" id="A0A8J3LLN1"/>
<name>A0A8J3LLN1_9ACTN</name>
<keyword evidence="2" id="KW-1185">Reference proteome</keyword>
<organism evidence="1 2">
    <name type="scientific">Catellatospora methionotrophica</name>
    <dbReference type="NCBI Taxonomy" id="121620"/>
    <lineage>
        <taxon>Bacteria</taxon>
        <taxon>Bacillati</taxon>
        <taxon>Actinomycetota</taxon>
        <taxon>Actinomycetes</taxon>
        <taxon>Micromonosporales</taxon>
        <taxon>Micromonosporaceae</taxon>
        <taxon>Catellatospora</taxon>
    </lineage>
</organism>
<reference evidence="1" key="1">
    <citation type="submission" date="2021-01" db="EMBL/GenBank/DDBJ databases">
        <title>Whole genome shotgun sequence of Catellatospora methionotrophica NBRC 14553.</title>
        <authorList>
            <person name="Komaki H."/>
            <person name="Tamura T."/>
        </authorList>
    </citation>
    <scope>NUCLEOTIDE SEQUENCE</scope>
    <source>
        <strain evidence="1">NBRC 14553</strain>
    </source>
</reference>
<evidence type="ECO:0000313" key="2">
    <source>
        <dbReference type="Proteomes" id="UP000660339"/>
    </source>
</evidence>